<protein>
    <submittedName>
        <fullName evidence="1">Thiamine biosynthesis protein ThiS</fullName>
    </submittedName>
</protein>
<dbReference type="NCBIfam" id="TIGR01683">
    <property type="entry name" value="thiS"/>
    <property type="match status" value="1"/>
</dbReference>
<dbReference type="Gene3D" id="3.10.20.30">
    <property type="match status" value="1"/>
</dbReference>
<proteinExistence type="predicted"/>
<comment type="caution">
    <text evidence="1">The sequence shown here is derived from an EMBL/GenBank/DDBJ whole genome shotgun (WGS) entry which is preliminary data.</text>
</comment>
<dbReference type="InterPro" id="IPR012675">
    <property type="entry name" value="Beta-grasp_dom_sf"/>
</dbReference>
<dbReference type="AlphaFoldDB" id="G9YJX5"/>
<dbReference type="Proteomes" id="UP000005481">
    <property type="component" value="Unassembled WGS sequence"/>
</dbReference>
<name>G9YJX5_9FIRM</name>
<sequence>MITVNGVLIEKNELPLGMYLDANGYERPCIAVERNGVVIRSSEYNTTLLRDGDIVEIVQFVGGG</sequence>
<dbReference type="OrthoDB" id="9798559at2"/>
<dbReference type="InterPro" id="IPR003749">
    <property type="entry name" value="ThiS/MoaD-like"/>
</dbReference>
<evidence type="ECO:0000313" key="2">
    <source>
        <dbReference type="Proteomes" id="UP000005481"/>
    </source>
</evidence>
<gene>
    <name evidence="1" type="ORF">HMPREF0080_01981</name>
</gene>
<evidence type="ECO:0000313" key="1">
    <source>
        <dbReference type="EMBL" id="EHM37985.1"/>
    </source>
</evidence>
<dbReference type="SUPFAM" id="SSF54285">
    <property type="entry name" value="MoaD/ThiS"/>
    <property type="match status" value="1"/>
</dbReference>
<dbReference type="Pfam" id="PF02597">
    <property type="entry name" value="ThiS"/>
    <property type="match status" value="1"/>
</dbReference>
<keyword evidence="2" id="KW-1185">Reference proteome</keyword>
<dbReference type="HOGENOM" id="CLU_174611_3_4_9"/>
<dbReference type="EMBL" id="AGCJ01000089">
    <property type="protein sequence ID" value="EHM37985.1"/>
    <property type="molecule type" value="Genomic_DNA"/>
</dbReference>
<dbReference type="RefSeq" id="WP_006790945.1">
    <property type="nucleotide sequence ID" value="NZ_JH417615.1"/>
</dbReference>
<dbReference type="InterPro" id="IPR016155">
    <property type="entry name" value="Mopterin_synth/thiamin_S_b"/>
</dbReference>
<dbReference type="InterPro" id="IPR010035">
    <property type="entry name" value="Thi_S"/>
</dbReference>
<dbReference type="PANTHER" id="PTHR34472">
    <property type="entry name" value="SULFUR CARRIER PROTEIN THIS"/>
    <property type="match status" value="1"/>
</dbReference>
<accession>G9YJX5</accession>
<dbReference type="STRING" id="861450.HMPREF0080_01981"/>
<organism evidence="1 2">
    <name type="scientific">Anaeroglobus geminatus F0357</name>
    <dbReference type="NCBI Taxonomy" id="861450"/>
    <lineage>
        <taxon>Bacteria</taxon>
        <taxon>Bacillati</taxon>
        <taxon>Bacillota</taxon>
        <taxon>Negativicutes</taxon>
        <taxon>Veillonellales</taxon>
        <taxon>Veillonellaceae</taxon>
        <taxon>Anaeroglobus</taxon>
    </lineage>
</organism>
<reference evidence="1 2" key="1">
    <citation type="submission" date="2011-08" db="EMBL/GenBank/DDBJ databases">
        <authorList>
            <person name="Weinstock G."/>
            <person name="Sodergren E."/>
            <person name="Clifton S."/>
            <person name="Fulton L."/>
            <person name="Fulton B."/>
            <person name="Courtney L."/>
            <person name="Fronick C."/>
            <person name="Harrison M."/>
            <person name="Strong C."/>
            <person name="Farmer C."/>
            <person name="Delahaunty K."/>
            <person name="Markovic C."/>
            <person name="Hall O."/>
            <person name="Minx P."/>
            <person name="Tomlinson C."/>
            <person name="Mitreva M."/>
            <person name="Hou S."/>
            <person name="Chen J."/>
            <person name="Wollam A."/>
            <person name="Pepin K.H."/>
            <person name="Johnson M."/>
            <person name="Bhonagiri V."/>
            <person name="Zhang X."/>
            <person name="Suruliraj S."/>
            <person name="Warren W."/>
            <person name="Chinwalla A."/>
            <person name="Mardis E.R."/>
            <person name="Wilson R.K."/>
        </authorList>
    </citation>
    <scope>NUCLEOTIDE SEQUENCE [LARGE SCALE GENOMIC DNA]</scope>
    <source>
        <strain evidence="1 2">F0357</strain>
    </source>
</reference>
<dbReference type="PANTHER" id="PTHR34472:SF1">
    <property type="entry name" value="SULFUR CARRIER PROTEIN THIS"/>
    <property type="match status" value="1"/>
</dbReference>
<dbReference type="CDD" id="cd00565">
    <property type="entry name" value="Ubl_ThiS"/>
    <property type="match status" value="1"/>
</dbReference>